<keyword evidence="16" id="KW-1185">Reference proteome</keyword>
<evidence type="ECO:0000256" key="2">
    <source>
        <dbReference type="ARBA" id="ARBA00007260"/>
    </source>
</evidence>
<dbReference type="EnsemblMetazoa" id="XM_022800734">
    <property type="protein sequence ID" value="XP_022656469"/>
    <property type="gene ID" value="LOC111248413"/>
</dbReference>
<dbReference type="PANTHER" id="PTHR15469:SF0">
    <property type="entry name" value="NADH DEHYDROGENASE [UBIQUINONE] 1 BETA SUBCOMPLEX SUBUNIT 4"/>
    <property type="match status" value="1"/>
</dbReference>
<reference evidence="15" key="1">
    <citation type="submission" date="2021-01" db="UniProtKB">
        <authorList>
            <consortium name="EnsemblMetazoa"/>
        </authorList>
    </citation>
    <scope>IDENTIFICATION</scope>
</reference>
<dbReference type="CTD" id="36640"/>
<evidence type="ECO:0000256" key="12">
    <source>
        <dbReference type="ARBA" id="ARBA00030212"/>
    </source>
</evidence>
<dbReference type="AlphaFoldDB" id="A0A7M7MEP3"/>
<keyword evidence="11 14" id="KW-0472">Membrane</keyword>
<comment type="subcellular location">
    <subcellularLocation>
        <location evidence="1">Mitochondrion inner membrane</location>
        <topology evidence="1">Single-pass membrane protein</topology>
    </subcellularLocation>
</comment>
<evidence type="ECO:0000256" key="14">
    <source>
        <dbReference type="SAM" id="Phobius"/>
    </source>
</evidence>
<accession>A0A7M7MEP3</accession>
<evidence type="ECO:0000256" key="3">
    <source>
        <dbReference type="ARBA" id="ARBA00018681"/>
    </source>
</evidence>
<evidence type="ECO:0000313" key="16">
    <source>
        <dbReference type="Proteomes" id="UP000594260"/>
    </source>
</evidence>
<evidence type="ECO:0000256" key="9">
    <source>
        <dbReference type="ARBA" id="ARBA00022989"/>
    </source>
</evidence>
<evidence type="ECO:0000313" key="15">
    <source>
        <dbReference type="EnsemblMetazoa" id="XP_022656469"/>
    </source>
</evidence>
<feature type="transmembrane region" description="Helical" evidence="14">
    <location>
        <begin position="79"/>
        <end position="97"/>
    </location>
</feature>
<evidence type="ECO:0000256" key="10">
    <source>
        <dbReference type="ARBA" id="ARBA00023128"/>
    </source>
</evidence>
<evidence type="ECO:0000256" key="11">
    <source>
        <dbReference type="ARBA" id="ARBA00023136"/>
    </source>
</evidence>
<evidence type="ECO:0000256" key="4">
    <source>
        <dbReference type="ARBA" id="ARBA00022448"/>
    </source>
</evidence>
<keyword evidence="4" id="KW-0813">Transport</keyword>
<dbReference type="GeneID" id="111248413"/>
<keyword evidence="5" id="KW-0679">Respiratory chain</keyword>
<keyword evidence="9 14" id="KW-1133">Transmembrane helix</keyword>
<keyword evidence="10" id="KW-0496">Mitochondrion</keyword>
<keyword evidence="7" id="KW-0999">Mitochondrion inner membrane</keyword>
<evidence type="ECO:0000256" key="1">
    <source>
        <dbReference type="ARBA" id="ARBA00004434"/>
    </source>
</evidence>
<dbReference type="FunCoup" id="A0A7M7MEP3">
    <property type="interactions" value="229"/>
</dbReference>
<keyword evidence="6 14" id="KW-0812">Transmembrane</keyword>
<evidence type="ECO:0000256" key="13">
    <source>
        <dbReference type="ARBA" id="ARBA00030987"/>
    </source>
</evidence>
<proteinExistence type="inferred from homology"/>
<dbReference type="RefSeq" id="XP_022656469.1">
    <property type="nucleotide sequence ID" value="XM_022800734.1"/>
</dbReference>
<dbReference type="InParanoid" id="A0A7M7MEP3"/>
<dbReference type="Pfam" id="PF07225">
    <property type="entry name" value="NDUF_B4"/>
    <property type="match status" value="1"/>
</dbReference>
<keyword evidence="8" id="KW-0249">Electron transport</keyword>
<evidence type="ECO:0000256" key="6">
    <source>
        <dbReference type="ARBA" id="ARBA00022692"/>
    </source>
</evidence>
<dbReference type="GO" id="GO:0005743">
    <property type="term" value="C:mitochondrial inner membrane"/>
    <property type="evidence" value="ECO:0007669"/>
    <property type="project" value="UniProtKB-SubCell"/>
</dbReference>
<evidence type="ECO:0000256" key="7">
    <source>
        <dbReference type="ARBA" id="ARBA00022792"/>
    </source>
</evidence>
<sequence>MSHKIPSEIAERSELSIDEARLVEKRRQLRQQLRKEFIAKIMDPHQHGAGGFIFDPAMQRFQSARTGYYEFSKAIPRTGFISFCWTLAPMMFFGWLLHKDRSAFERNCRTGAIPYENRMFKCI</sequence>
<dbReference type="KEGG" id="vde:111248413"/>
<name>A0A7M7MEP3_VARDE</name>
<dbReference type="OrthoDB" id="5818798at2759"/>
<dbReference type="InterPro" id="IPR009866">
    <property type="entry name" value="NADH_UbQ_OxRdtase_NDUFB4_su"/>
</dbReference>
<dbReference type="Proteomes" id="UP000594260">
    <property type="component" value="Unplaced"/>
</dbReference>
<dbReference type="OMA" id="NPYRHAT"/>
<dbReference type="PANTHER" id="PTHR15469">
    <property type="entry name" value="NADH-UBIQUINONE OXIDOREDUCTASE B15 SUBUNIT"/>
    <property type="match status" value="1"/>
</dbReference>
<organism evidence="15 16">
    <name type="scientific">Varroa destructor</name>
    <name type="common">Honeybee mite</name>
    <dbReference type="NCBI Taxonomy" id="109461"/>
    <lineage>
        <taxon>Eukaryota</taxon>
        <taxon>Metazoa</taxon>
        <taxon>Ecdysozoa</taxon>
        <taxon>Arthropoda</taxon>
        <taxon>Chelicerata</taxon>
        <taxon>Arachnida</taxon>
        <taxon>Acari</taxon>
        <taxon>Parasitiformes</taxon>
        <taxon>Mesostigmata</taxon>
        <taxon>Gamasina</taxon>
        <taxon>Dermanyssoidea</taxon>
        <taxon>Varroidae</taxon>
        <taxon>Varroa</taxon>
    </lineage>
</organism>
<comment type="similarity">
    <text evidence="2">Belongs to the complex I NDUFB4 subunit family.</text>
</comment>
<evidence type="ECO:0000256" key="8">
    <source>
        <dbReference type="ARBA" id="ARBA00022982"/>
    </source>
</evidence>
<protein>
    <recommendedName>
        <fullName evidence="3">NADH dehydrogenase [ubiquinone] 1 beta subcomplex subunit 4</fullName>
    </recommendedName>
    <alternativeName>
        <fullName evidence="12">Complex I-B15</fullName>
    </alternativeName>
    <alternativeName>
        <fullName evidence="13">NADH-ubiquinone oxidoreductase B15 subunit</fullName>
    </alternativeName>
</protein>
<evidence type="ECO:0000256" key="5">
    <source>
        <dbReference type="ARBA" id="ARBA00022660"/>
    </source>
</evidence>